<feature type="region of interest" description="Disordered" evidence="5">
    <location>
        <begin position="1"/>
        <end position="20"/>
    </location>
</feature>
<dbReference type="InterPro" id="IPR036271">
    <property type="entry name" value="Tet_transcr_reg_TetR-rel_C_sf"/>
</dbReference>
<evidence type="ECO:0000259" key="6">
    <source>
        <dbReference type="PROSITE" id="PS50977"/>
    </source>
</evidence>
<dbReference type="PANTHER" id="PTHR30055">
    <property type="entry name" value="HTH-TYPE TRANSCRIPTIONAL REGULATOR RUTR"/>
    <property type="match status" value="1"/>
</dbReference>
<evidence type="ECO:0000313" key="8">
    <source>
        <dbReference type="Proteomes" id="UP000003558"/>
    </source>
</evidence>
<dbReference type="SUPFAM" id="SSF46689">
    <property type="entry name" value="Homeodomain-like"/>
    <property type="match status" value="1"/>
</dbReference>
<dbReference type="Pfam" id="PF00440">
    <property type="entry name" value="TetR_N"/>
    <property type="match status" value="1"/>
</dbReference>
<dbReference type="STRING" id="1027371.GOALK_118_00220"/>
<feature type="domain" description="HTH tetR-type" evidence="6">
    <location>
        <begin position="17"/>
        <end position="77"/>
    </location>
</feature>
<sequence>MLAAGPRSTDGHRRRARETSDRILEAASQEFAHIGYREVTIEAIARAAGVAPSSVYNHFRSKAGVAQGLANRALEVHEEYVSTAWSLDASPLQRLIAVAGATLRFSRTHRALFEAIALSYLSPAGVFPVDTEAAAAIERRRRQQLRRIVDSLDEAIECGEIYPCDTSAAAHFLVASWAGVLTMTDPHGLSDPGAALALGIRGLIAGLAVDGGRADELVDRYEHALAAAGLVR</sequence>
<dbReference type="InterPro" id="IPR001647">
    <property type="entry name" value="HTH_TetR"/>
</dbReference>
<comment type="caution">
    <text evidence="7">The sequence shown here is derived from an EMBL/GenBank/DDBJ whole genome shotgun (WGS) entry which is preliminary data.</text>
</comment>
<evidence type="ECO:0000256" key="4">
    <source>
        <dbReference type="PROSITE-ProRule" id="PRU00335"/>
    </source>
</evidence>
<dbReference type="PROSITE" id="PS50977">
    <property type="entry name" value="HTH_TETR_2"/>
    <property type="match status" value="1"/>
</dbReference>
<evidence type="ECO:0000256" key="2">
    <source>
        <dbReference type="ARBA" id="ARBA00023125"/>
    </source>
</evidence>
<dbReference type="Proteomes" id="UP000003558">
    <property type="component" value="Unassembled WGS sequence"/>
</dbReference>
<keyword evidence="2 4" id="KW-0238">DNA-binding</keyword>
<reference evidence="7 8" key="1">
    <citation type="submission" date="2011-05" db="EMBL/GenBank/DDBJ databases">
        <title>Whole genome shotgun sequence of Gordonia alkanivorans NBRC 16433.</title>
        <authorList>
            <person name="Hosoyama A."/>
            <person name="Nakamura S."/>
            <person name="Takarada H."/>
            <person name="Tsuchikane K."/>
            <person name="Yamazaki S."/>
            <person name="Fujita N."/>
        </authorList>
    </citation>
    <scope>NUCLEOTIDE SEQUENCE [LARGE SCALE GENOMIC DNA]</scope>
    <source>
        <strain evidence="7 8">NBRC 16433</strain>
    </source>
</reference>
<gene>
    <name evidence="7" type="ORF">GOALK_118_00220</name>
</gene>
<dbReference type="Gene3D" id="1.10.10.60">
    <property type="entry name" value="Homeodomain-like"/>
    <property type="match status" value="1"/>
</dbReference>
<dbReference type="PANTHER" id="PTHR30055:SF234">
    <property type="entry name" value="HTH-TYPE TRANSCRIPTIONAL REGULATOR BETI"/>
    <property type="match status" value="1"/>
</dbReference>
<organism evidence="7 8">
    <name type="scientific">Gordonia alkanivorans NBRC 16433</name>
    <dbReference type="NCBI Taxonomy" id="1027371"/>
    <lineage>
        <taxon>Bacteria</taxon>
        <taxon>Bacillati</taxon>
        <taxon>Actinomycetota</taxon>
        <taxon>Actinomycetes</taxon>
        <taxon>Mycobacteriales</taxon>
        <taxon>Gordoniaceae</taxon>
        <taxon>Gordonia</taxon>
    </lineage>
</organism>
<evidence type="ECO:0000256" key="1">
    <source>
        <dbReference type="ARBA" id="ARBA00023015"/>
    </source>
</evidence>
<keyword evidence="3" id="KW-0804">Transcription</keyword>
<dbReference type="SUPFAM" id="SSF48498">
    <property type="entry name" value="Tetracyclin repressor-like, C-terminal domain"/>
    <property type="match status" value="1"/>
</dbReference>
<dbReference type="Gene3D" id="1.10.357.10">
    <property type="entry name" value="Tetracycline Repressor, domain 2"/>
    <property type="match status" value="1"/>
</dbReference>
<dbReference type="AlphaFoldDB" id="F9W244"/>
<protein>
    <submittedName>
        <fullName evidence="7">Putative transcriptional regulator</fullName>
    </submittedName>
</protein>
<accession>F9W244</accession>
<dbReference type="InterPro" id="IPR050109">
    <property type="entry name" value="HTH-type_TetR-like_transc_reg"/>
</dbReference>
<dbReference type="PRINTS" id="PR00455">
    <property type="entry name" value="HTHTETR"/>
</dbReference>
<evidence type="ECO:0000256" key="3">
    <source>
        <dbReference type="ARBA" id="ARBA00023163"/>
    </source>
</evidence>
<feature type="DNA-binding region" description="H-T-H motif" evidence="4">
    <location>
        <begin position="40"/>
        <end position="59"/>
    </location>
</feature>
<name>F9W244_9ACTN</name>
<evidence type="ECO:0000256" key="5">
    <source>
        <dbReference type="SAM" id="MobiDB-lite"/>
    </source>
</evidence>
<evidence type="ECO:0000313" key="7">
    <source>
        <dbReference type="EMBL" id="GAA14904.1"/>
    </source>
</evidence>
<proteinExistence type="predicted"/>
<keyword evidence="1" id="KW-0805">Transcription regulation</keyword>
<dbReference type="GO" id="GO:0000976">
    <property type="term" value="F:transcription cis-regulatory region binding"/>
    <property type="evidence" value="ECO:0007669"/>
    <property type="project" value="TreeGrafter"/>
</dbReference>
<dbReference type="EMBL" id="BACI01000118">
    <property type="protein sequence ID" value="GAA14904.1"/>
    <property type="molecule type" value="Genomic_DNA"/>
</dbReference>
<dbReference type="InterPro" id="IPR009057">
    <property type="entry name" value="Homeodomain-like_sf"/>
</dbReference>
<dbReference type="eggNOG" id="COG1309">
    <property type="taxonomic scope" value="Bacteria"/>
</dbReference>
<dbReference type="GO" id="GO:0003700">
    <property type="term" value="F:DNA-binding transcription factor activity"/>
    <property type="evidence" value="ECO:0007669"/>
    <property type="project" value="TreeGrafter"/>
</dbReference>